<evidence type="ECO:0000259" key="1">
    <source>
        <dbReference type="Pfam" id="PF00005"/>
    </source>
</evidence>
<dbReference type="GO" id="GO:0005886">
    <property type="term" value="C:plasma membrane"/>
    <property type="evidence" value="ECO:0007669"/>
    <property type="project" value="TreeGrafter"/>
</dbReference>
<dbReference type="STRING" id="909613.UO65_3561"/>
<evidence type="ECO:0000313" key="3">
    <source>
        <dbReference type="Proteomes" id="UP000019277"/>
    </source>
</evidence>
<dbReference type="EMBL" id="AYXG01000129">
    <property type="protein sequence ID" value="EWC61141.1"/>
    <property type="molecule type" value="Genomic_DNA"/>
</dbReference>
<gene>
    <name evidence="2" type="ORF">UO65_3561</name>
</gene>
<dbReference type="GO" id="GO:0022857">
    <property type="term" value="F:transmembrane transporter activity"/>
    <property type="evidence" value="ECO:0007669"/>
    <property type="project" value="TreeGrafter"/>
</dbReference>
<dbReference type="Pfam" id="PF00005">
    <property type="entry name" value="ABC_tran"/>
    <property type="match status" value="1"/>
</dbReference>
<dbReference type="Gene3D" id="3.40.50.300">
    <property type="entry name" value="P-loop containing nucleotide triphosphate hydrolases"/>
    <property type="match status" value="1"/>
</dbReference>
<dbReference type="Proteomes" id="UP000019277">
    <property type="component" value="Unassembled WGS sequence"/>
</dbReference>
<dbReference type="InterPro" id="IPR003439">
    <property type="entry name" value="ABC_transporter-like_ATP-bd"/>
</dbReference>
<dbReference type="PANTHER" id="PTHR24220:SF86">
    <property type="entry name" value="ABC TRANSPORTER ABCH.1"/>
    <property type="match status" value="1"/>
</dbReference>
<protein>
    <submittedName>
        <fullName evidence="2">ABC transporter, ATP-binding protein</fullName>
    </submittedName>
</protein>
<accession>W7IXH1</accession>
<dbReference type="eggNOG" id="COG1136">
    <property type="taxonomic scope" value="Bacteria"/>
</dbReference>
<organism evidence="2 3">
    <name type="scientific">Actinokineospora spheciospongiae</name>
    <dbReference type="NCBI Taxonomy" id="909613"/>
    <lineage>
        <taxon>Bacteria</taxon>
        <taxon>Bacillati</taxon>
        <taxon>Actinomycetota</taxon>
        <taxon>Actinomycetes</taxon>
        <taxon>Pseudonocardiales</taxon>
        <taxon>Pseudonocardiaceae</taxon>
        <taxon>Actinokineospora</taxon>
    </lineage>
</organism>
<dbReference type="PATRIC" id="fig|909613.9.peg.3561"/>
<evidence type="ECO:0000313" key="2">
    <source>
        <dbReference type="EMBL" id="EWC61141.1"/>
    </source>
</evidence>
<dbReference type="SUPFAM" id="SSF52540">
    <property type="entry name" value="P-loop containing nucleoside triphosphate hydrolases"/>
    <property type="match status" value="1"/>
</dbReference>
<keyword evidence="3" id="KW-1185">Reference proteome</keyword>
<reference evidence="2 3" key="1">
    <citation type="journal article" date="2014" name="Genome Announc.">
        <title>Draft Genome Sequence of the Antitrypanosomally Active Sponge-Associated Bacterium Actinokineospora sp. Strain EG49.</title>
        <authorList>
            <person name="Harjes J."/>
            <person name="Ryu T."/>
            <person name="Abdelmohsen U.R."/>
            <person name="Moitinho-Silva L."/>
            <person name="Horn H."/>
            <person name="Ravasi T."/>
            <person name="Hentschel U."/>
        </authorList>
    </citation>
    <scope>NUCLEOTIDE SEQUENCE [LARGE SCALE GENOMIC DNA]</scope>
    <source>
        <strain evidence="2 3">EG49</strain>
    </source>
</reference>
<dbReference type="AlphaFoldDB" id="W7IXH1"/>
<dbReference type="GO" id="GO:0005524">
    <property type="term" value="F:ATP binding"/>
    <property type="evidence" value="ECO:0007669"/>
    <property type="project" value="UniProtKB-KW"/>
</dbReference>
<dbReference type="GO" id="GO:0016887">
    <property type="term" value="F:ATP hydrolysis activity"/>
    <property type="evidence" value="ECO:0007669"/>
    <property type="project" value="InterPro"/>
</dbReference>
<dbReference type="InterPro" id="IPR027417">
    <property type="entry name" value="P-loop_NTPase"/>
</dbReference>
<sequence>MRMSHRADADPRTLSGGEKQRVAIARAIAGEPAVLFCDEPTGNLDSVNTENLLELLHELHRDGLTLVIVTHDREVAARGDRILTVRDGSVTEAAGCP</sequence>
<keyword evidence="2" id="KW-0067">ATP-binding</keyword>
<keyword evidence="2" id="KW-0547">Nucleotide-binding</keyword>
<dbReference type="PANTHER" id="PTHR24220">
    <property type="entry name" value="IMPORT ATP-BINDING PROTEIN"/>
    <property type="match status" value="1"/>
</dbReference>
<name>W7IXH1_9PSEU</name>
<feature type="domain" description="ABC transporter" evidence="1">
    <location>
        <begin position="5"/>
        <end position="41"/>
    </location>
</feature>
<proteinExistence type="predicted"/>
<dbReference type="InterPro" id="IPR015854">
    <property type="entry name" value="ABC_transpr_LolD-like"/>
</dbReference>
<comment type="caution">
    <text evidence="2">The sequence shown here is derived from an EMBL/GenBank/DDBJ whole genome shotgun (WGS) entry which is preliminary data.</text>
</comment>